<dbReference type="InterPro" id="IPR023631">
    <property type="entry name" value="Amidase_dom"/>
</dbReference>
<comment type="caution">
    <text evidence="3">The sequence shown here is derived from an EMBL/GenBank/DDBJ whole genome shotgun (WGS) entry which is preliminary data.</text>
</comment>
<dbReference type="PANTHER" id="PTHR11895">
    <property type="entry name" value="TRANSAMIDASE"/>
    <property type="match status" value="1"/>
</dbReference>
<dbReference type="OrthoDB" id="9814821at2"/>
<protein>
    <submittedName>
        <fullName evidence="3">Aspartyl-tRNA(Asn)/glutamyl-tRNA(Gln) amidotransferase subunit A</fullName>
    </submittedName>
</protein>
<gene>
    <name evidence="3" type="ORF">CYD53_106190</name>
</gene>
<dbReference type="Pfam" id="PF01425">
    <property type="entry name" value="Amidase"/>
    <property type="match status" value="1"/>
</dbReference>
<dbReference type="Gene3D" id="3.90.1300.10">
    <property type="entry name" value="Amidase signature (AS) domain"/>
    <property type="match status" value="1"/>
</dbReference>
<dbReference type="SUPFAM" id="SSF75304">
    <property type="entry name" value="Amidase signature (AS) enzymes"/>
    <property type="match status" value="1"/>
</dbReference>
<proteinExistence type="inferred from homology"/>
<evidence type="ECO:0000256" key="1">
    <source>
        <dbReference type="ARBA" id="ARBA00009199"/>
    </source>
</evidence>
<comment type="similarity">
    <text evidence="1">Belongs to the amidase family.</text>
</comment>
<dbReference type="RefSeq" id="WP_103718492.1">
    <property type="nucleotide sequence ID" value="NZ_PQFZ01000006.1"/>
</dbReference>
<dbReference type="AlphaFoldDB" id="A0A2S4MBN6"/>
<organism evidence="3 4">
    <name type="scientific">Bosea psychrotolerans</name>
    <dbReference type="NCBI Taxonomy" id="1871628"/>
    <lineage>
        <taxon>Bacteria</taxon>
        <taxon>Pseudomonadati</taxon>
        <taxon>Pseudomonadota</taxon>
        <taxon>Alphaproteobacteria</taxon>
        <taxon>Hyphomicrobiales</taxon>
        <taxon>Boseaceae</taxon>
        <taxon>Bosea</taxon>
    </lineage>
</organism>
<dbReference type="EMBL" id="PQFZ01000006">
    <property type="protein sequence ID" value="POR51907.1"/>
    <property type="molecule type" value="Genomic_DNA"/>
</dbReference>
<name>A0A2S4MBN6_9HYPH</name>
<dbReference type="InterPro" id="IPR000120">
    <property type="entry name" value="Amidase"/>
</dbReference>
<keyword evidence="4" id="KW-1185">Reference proteome</keyword>
<evidence type="ECO:0000313" key="4">
    <source>
        <dbReference type="Proteomes" id="UP000236919"/>
    </source>
</evidence>
<sequence length="479" mass="51901">MPQTDLGFLSAMDLKRLFTRRELSPVEVANAVLERIDAVDPSLNAMTMITPEIALNAARAAEEAYAGKRPPRLLEGIPLTLKDMHPTAGLRTSQGSWATVDWVPDTDAPVISRLYEAGGVTVGKTTVPEFGWKGVSQSPLSGITHNPWRHGYNAGASSAGAAVAAASGFGPLHLGSDGGGSVRMPAHFCGVYGLKPTYGRIPYWPVPNNDYATHMGPLTRTVADSALMLQAMAGPHPWDHTSCEAPPEPYAQKLGADLKGKRIAFSPDLGHARVDPEVAELTAKAVKAFEGLGATVELVTPDWGPLGPELARFFWKAGYLARGAAYLPQWRDKMDPGLVAMLDEAQGITGEEYHLMRLRKLDYVERIHRFFQGWDLLLTPAVSTPAFPADLLQPPSWPQHPWDWLMWAEFSYPFNLSGNPAASIPCGFTTDGLPVGLQLVGPRFDDLGVLQASAGFETVRPWQQHRPQFAGGNEQRGAA</sequence>
<dbReference type="GO" id="GO:0016740">
    <property type="term" value="F:transferase activity"/>
    <property type="evidence" value="ECO:0007669"/>
    <property type="project" value="UniProtKB-KW"/>
</dbReference>
<evidence type="ECO:0000259" key="2">
    <source>
        <dbReference type="Pfam" id="PF01425"/>
    </source>
</evidence>
<dbReference type="InterPro" id="IPR036928">
    <property type="entry name" value="AS_sf"/>
</dbReference>
<evidence type="ECO:0000313" key="3">
    <source>
        <dbReference type="EMBL" id="POR51907.1"/>
    </source>
</evidence>
<reference evidence="3 4" key="1">
    <citation type="submission" date="2018-01" db="EMBL/GenBank/DDBJ databases">
        <title>Genomic Encyclopedia of Type Strains, Phase III (KMG-III): the genomes of soil and plant-associated and newly described type strains.</title>
        <authorList>
            <person name="Whitman W."/>
        </authorList>
    </citation>
    <scope>NUCLEOTIDE SEQUENCE [LARGE SCALE GENOMIC DNA]</scope>
    <source>
        <strain evidence="3 4">1131</strain>
    </source>
</reference>
<feature type="domain" description="Amidase" evidence="2">
    <location>
        <begin position="27"/>
        <end position="449"/>
    </location>
</feature>
<dbReference type="Proteomes" id="UP000236919">
    <property type="component" value="Unassembled WGS sequence"/>
</dbReference>
<keyword evidence="3" id="KW-0808">Transferase</keyword>
<dbReference type="PANTHER" id="PTHR11895:SF7">
    <property type="entry name" value="GLUTAMYL-TRNA(GLN) AMIDOTRANSFERASE SUBUNIT A, MITOCHONDRIAL"/>
    <property type="match status" value="1"/>
</dbReference>
<accession>A0A2S4MBN6</accession>